<dbReference type="InterPro" id="IPR003709">
    <property type="entry name" value="VanY-like_core_dom"/>
</dbReference>
<dbReference type="InterPro" id="IPR006311">
    <property type="entry name" value="TAT_signal"/>
</dbReference>
<organism evidence="2 3">
    <name type="scientific">Magnetococcus marinus (strain ATCC BAA-1437 / JCM 17883 / MC-1)</name>
    <dbReference type="NCBI Taxonomy" id="156889"/>
    <lineage>
        <taxon>Bacteria</taxon>
        <taxon>Pseudomonadati</taxon>
        <taxon>Pseudomonadota</taxon>
        <taxon>Magnetococcia</taxon>
        <taxon>Magnetococcales</taxon>
        <taxon>Magnetococcaceae</taxon>
        <taxon>Magnetococcus</taxon>
    </lineage>
</organism>
<dbReference type="Pfam" id="PF02557">
    <property type="entry name" value="VanY"/>
    <property type="match status" value="1"/>
</dbReference>
<proteinExistence type="predicted"/>
<dbReference type="SUPFAM" id="SSF55166">
    <property type="entry name" value="Hedgehog/DD-peptidase"/>
    <property type="match status" value="1"/>
</dbReference>
<keyword evidence="2" id="KW-0645">Protease</keyword>
<evidence type="ECO:0000259" key="1">
    <source>
        <dbReference type="Pfam" id="PF02557"/>
    </source>
</evidence>
<dbReference type="KEGG" id="mgm:Mmc1_0042"/>
<name>A0L3M8_MAGMM</name>
<dbReference type="Gene3D" id="3.30.1380.10">
    <property type="match status" value="1"/>
</dbReference>
<dbReference type="AlphaFoldDB" id="A0L3M8"/>
<dbReference type="EMBL" id="CP000471">
    <property type="protein sequence ID" value="ABK42571.1"/>
    <property type="molecule type" value="Genomic_DNA"/>
</dbReference>
<protein>
    <submittedName>
        <fullName evidence="2">Peptidase M15B and M15C, D,D-carboxypeptidase VanY/endolysin</fullName>
    </submittedName>
</protein>
<evidence type="ECO:0000313" key="3">
    <source>
        <dbReference type="Proteomes" id="UP000002586"/>
    </source>
</evidence>
<evidence type="ECO:0000313" key="2">
    <source>
        <dbReference type="EMBL" id="ABK42571.1"/>
    </source>
</evidence>
<accession>A0L3M8</accession>
<dbReference type="InterPro" id="IPR009045">
    <property type="entry name" value="Zn_M74/Hedgehog-like"/>
</dbReference>
<dbReference type="PROSITE" id="PS51318">
    <property type="entry name" value="TAT"/>
    <property type="match status" value="1"/>
</dbReference>
<dbReference type="InterPro" id="IPR052179">
    <property type="entry name" value="DD-CPase-like"/>
</dbReference>
<dbReference type="STRING" id="156889.Mmc1_0042"/>
<keyword evidence="3" id="KW-1185">Reference proteome</keyword>
<dbReference type="GO" id="GO:0004180">
    <property type="term" value="F:carboxypeptidase activity"/>
    <property type="evidence" value="ECO:0007669"/>
    <property type="project" value="UniProtKB-KW"/>
</dbReference>
<gene>
    <name evidence="2" type="ordered locus">Mmc1_0042</name>
</gene>
<dbReference type="GO" id="GO:0006508">
    <property type="term" value="P:proteolysis"/>
    <property type="evidence" value="ECO:0007669"/>
    <property type="project" value="InterPro"/>
</dbReference>
<keyword evidence="2" id="KW-0121">Carboxypeptidase</keyword>
<feature type="domain" description="D-alanyl-D-alanine carboxypeptidase-like core" evidence="1">
    <location>
        <begin position="184"/>
        <end position="287"/>
    </location>
</feature>
<dbReference type="RefSeq" id="WP_011711745.1">
    <property type="nucleotide sequence ID" value="NC_008576.1"/>
</dbReference>
<keyword evidence="2" id="KW-0378">Hydrolase</keyword>
<dbReference type="Proteomes" id="UP000002586">
    <property type="component" value="Chromosome"/>
</dbReference>
<reference evidence="3" key="1">
    <citation type="journal article" date="2009" name="Appl. Environ. Microbiol.">
        <title>Complete genome sequence of the chemolithoautotrophic marine magnetotactic coccus strain MC-1.</title>
        <authorList>
            <person name="Schubbe S."/>
            <person name="Williams T.J."/>
            <person name="Xie G."/>
            <person name="Kiss H.E."/>
            <person name="Brettin T.S."/>
            <person name="Martinez D."/>
            <person name="Ross C.A."/>
            <person name="Schuler D."/>
            <person name="Cox B.L."/>
            <person name="Nealson K.H."/>
            <person name="Bazylinski D.A."/>
        </authorList>
    </citation>
    <scope>NUCLEOTIDE SEQUENCE [LARGE SCALE GENOMIC DNA]</scope>
    <source>
        <strain evidence="3">ATCC BAA-1437 / JCM 17883 / MC-1</strain>
    </source>
</reference>
<reference evidence="2 3" key="2">
    <citation type="journal article" date="2012" name="Int. J. Syst. Evol. Microbiol.">
        <title>Magnetococcus marinus gen. nov., sp. nov., a marine, magnetotactic bacterium that represents a novel lineage (Magnetococcaceae fam. nov.; Magnetococcales ord. nov.) at the base of the Alphaproteobacteria.</title>
        <authorList>
            <person name="Bazylinski D.A."/>
            <person name="Williams T.J."/>
            <person name="Lefevre C.T."/>
            <person name="Berg R.J."/>
            <person name="Zhang C.L."/>
            <person name="Bowser S.S."/>
            <person name="Dean A.J."/>
            <person name="Beveridge T.J."/>
        </authorList>
    </citation>
    <scope>NUCLEOTIDE SEQUENCE [LARGE SCALE GENOMIC DNA]</scope>
    <source>
        <strain evidence="3">ATCC BAA-1437 / JCM 17883 / MC-1</strain>
    </source>
</reference>
<dbReference type="PANTHER" id="PTHR34385:SF1">
    <property type="entry name" value="PEPTIDOGLYCAN L-ALANYL-D-GLUTAMATE ENDOPEPTIDASE CWLK"/>
    <property type="match status" value="1"/>
</dbReference>
<dbReference type="eggNOG" id="COG1876">
    <property type="taxonomic scope" value="Bacteria"/>
</dbReference>
<dbReference type="CDD" id="cd14814">
    <property type="entry name" value="Peptidase_M15"/>
    <property type="match status" value="1"/>
</dbReference>
<sequence precursor="true">MMQRRQFLQAMAVGVFGGAGMVATEAHAIEKAVPMPKKTEAYLRASMDQAEIEEAVRRIRNFNTAHKDDIFLSPAQFATLKKVNIRFTRLENLVGHANFHLLGFDEAINLAKNFSSVESFSKAELDFLEELFFRDAGAYGFNGYKPFTRLTEEIPKREVSKLPFTGNYLYRGTPVQTYNKILRDVGDKVILTSGVRSVIKQFRLFLHKAEESQGNLSMASRSLAPPGYSFHGIGDFDVGQVGFGYLNFTEHFATTEVFKRLRDLGYVNLRYPRDNLLGVRFEPWHIKVLSV</sequence>
<dbReference type="HOGENOM" id="CLU_068880_0_0_5"/>
<dbReference type="PANTHER" id="PTHR34385">
    <property type="entry name" value="D-ALANYL-D-ALANINE CARBOXYPEPTIDASE"/>
    <property type="match status" value="1"/>
</dbReference>